<accession>A0A0A9EI24</accession>
<protein>
    <submittedName>
        <fullName evidence="1">Uncharacterized protein</fullName>
    </submittedName>
</protein>
<name>A0A0A9EI24_ARUDO</name>
<proteinExistence type="predicted"/>
<sequence length="52" mass="6156">MASSLMIFQSFRSLFTDSFHVKFDLPRPLLTLSTRFILQYRPNKGKTRGLYE</sequence>
<reference evidence="1" key="1">
    <citation type="submission" date="2014-09" db="EMBL/GenBank/DDBJ databases">
        <authorList>
            <person name="Magalhaes I.L.F."/>
            <person name="Oliveira U."/>
            <person name="Santos F.R."/>
            <person name="Vidigal T.H.D.A."/>
            <person name="Brescovit A.D."/>
            <person name="Santos A.J."/>
        </authorList>
    </citation>
    <scope>NUCLEOTIDE SEQUENCE</scope>
    <source>
        <tissue evidence="1">Shoot tissue taken approximately 20 cm above the soil surface</tissue>
    </source>
</reference>
<dbReference type="EMBL" id="GBRH01197491">
    <property type="protein sequence ID" value="JAE00405.1"/>
    <property type="molecule type" value="Transcribed_RNA"/>
</dbReference>
<organism evidence="1">
    <name type="scientific">Arundo donax</name>
    <name type="common">Giant reed</name>
    <name type="synonym">Donax arundinaceus</name>
    <dbReference type="NCBI Taxonomy" id="35708"/>
    <lineage>
        <taxon>Eukaryota</taxon>
        <taxon>Viridiplantae</taxon>
        <taxon>Streptophyta</taxon>
        <taxon>Embryophyta</taxon>
        <taxon>Tracheophyta</taxon>
        <taxon>Spermatophyta</taxon>
        <taxon>Magnoliopsida</taxon>
        <taxon>Liliopsida</taxon>
        <taxon>Poales</taxon>
        <taxon>Poaceae</taxon>
        <taxon>PACMAD clade</taxon>
        <taxon>Arundinoideae</taxon>
        <taxon>Arundineae</taxon>
        <taxon>Arundo</taxon>
    </lineage>
</organism>
<evidence type="ECO:0000313" key="1">
    <source>
        <dbReference type="EMBL" id="JAE00405.1"/>
    </source>
</evidence>
<dbReference type="AlphaFoldDB" id="A0A0A9EI24"/>
<reference evidence="1" key="2">
    <citation type="journal article" date="2015" name="Data Brief">
        <title>Shoot transcriptome of the giant reed, Arundo donax.</title>
        <authorList>
            <person name="Barrero R.A."/>
            <person name="Guerrero F.D."/>
            <person name="Moolhuijzen P."/>
            <person name="Goolsby J.A."/>
            <person name="Tidwell J."/>
            <person name="Bellgard S.E."/>
            <person name="Bellgard M.I."/>
        </authorList>
    </citation>
    <scope>NUCLEOTIDE SEQUENCE</scope>
    <source>
        <tissue evidence="1">Shoot tissue taken approximately 20 cm above the soil surface</tissue>
    </source>
</reference>